<feature type="transmembrane region" description="Helical" evidence="5">
    <location>
        <begin position="74"/>
        <end position="98"/>
    </location>
</feature>
<dbReference type="PANTHER" id="PTHR43496:SF1">
    <property type="entry name" value="POLYGALACTURONAN_RHAMNOGALACTURONAN TRANSPORT SYSTEM PERMEASE PROTEIN YTEP"/>
    <property type="match status" value="1"/>
</dbReference>
<accession>A0ABR7NPR1</accession>
<comment type="subcellular location">
    <subcellularLocation>
        <location evidence="5">Cell membrane</location>
        <topology evidence="5">Multi-pass membrane protein</topology>
    </subcellularLocation>
    <subcellularLocation>
        <location evidence="1">Membrane</location>
        <topology evidence="1">Multi-pass membrane protein</topology>
    </subcellularLocation>
</comment>
<feature type="transmembrane region" description="Helical" evidence="5">
    <location>
        <begin position="479"/>
        <end position="501"/>
    </location>
</feature>
<feature type="transmembrane region" description="Helical" evidence="5">
    <location>
        <begin position="21"/>
        <end position="48"/>
    </location>
</feature>
<feature type="transmembrane region" description="Helical" evidence="5">
    <location>
        <begin position="193"/>
        <end position="214"/>
    </location>
</feature>
<feature type="transmembrane region" description="Helical" evidence="5">
    <location>
        <begin position="356"/>
        <end position="376"/>
    </location>
</feature>
<organism evidence="7 8">
    <name type="scientific">Enterocloster hominis</name>
    <name type="common">ex Liu et al. 2021</name>
    <dbReference type="NCBI Taxonomy" id="2763663"/>
    <lineage>
        <taxon>Bacteria</taxon>
        <taxon>Bacillati</taxon>
        <taxon>Bacillota</taxon>
        <taxon>Clostridia</taxon>
        <taxon>Lachnospirales</taxon>
        <taxon>Lachnospiraceae</taxon>
        <taxon>Enterocloster</taxon>
    </lineage>
</organism>
<evidence type="ECO:0000313" key="8">
    <source>
        <dbReference type="Proteomes" id="UP000647491"/>
    </source>
</evidence>
<feature type="transmembrane region" description="Helical" evidence="5">
    <location>
        <begin position="521"/>
        <end position="545"/>
    </location>
</feature>
<keyword evidence="4 5" id="KW-0472">Membrane</keyword>
<dbReference type="SUPFAM" id="SSF161098">
    <property type="entry name" value="MetI-like"/>
    <property type="match status" value="2"/>
</dbReference>
<feature type="domain" description="ABC transmembrane type-1" evidence="6">
    <location>
        <begin position="70"/>
        <end position="269"/>
    </location>
</feature>
<feature type="domain" description="ABC transmembrane type-1" evidence="6">
    <location>
        <begin position="352"/>
        <end position="542"/>
    </location>
</feature>
<evidence type="ECO:0000313" key="7">
    <source>
        <dbReference type="EMBL" id="MBC8598105.1"/>
    </source>
</evidence>
<feature type="transmembrane region" description="Helical" evidence="5">
    <location>
        <begin position="388"/>
        <end position="410"/>
    </location>
</feature>
<keyword evidence="3 5" id="KW-1133">Transmembrane helix</keyword>
<dbReference type="PROSITE" id="PS50928">
    <property type="entry name" value="ABC_TM1"/>
    <property type="match status" value="2"/>
</dbReference>
<dbReference type="InterPro" id="IPR000515">
    <property type="entry name" value="MetI-like"/>
</dbReference>
<keyword evidence="8" id="KW-1185">Reference proteome</keyword>
<feature type="transmembrane region" description="Helical" evidence="5">
    <location>
        <begin position="416"/>
        <end position="434"/>
    </location>
</feature>
<protein>
    <submittedName>
        <fullName evidence="7">Iron ABC transporter permease</fullName>
    </submittedName>
</protein>
<reference evidence="7 8" key="1">
    <citation type="submission" date="2020-08" db="EMBL/GenBank/DDBJ databases">
        <title>Genome public.</title>
        <authorList>
            <person name="Liu C."/>
            <person name="Sun Q."/>
        </authorList>
    </citation>
    <scope>NUCLEOTIDE SEQUENCE [LARGE SCALE GENOMIC DNA]</scope>
    <source>
        <strain evidence="7 8">BX10</strain>
    </source>
</reference>
<dbReference type="RefSeq" id="WP_262426845.1">
    <property type="nucleotide sequence ID" value="NZ_JACRTJ010000006.1"/>
</dbReference>
<comment type="similarity">
    <text evidence="5">Belongs to the binding-protein-dependent transport system permease family.</text>
</comment>
<keyword evidence="2 5" id="KW-0812">Transmembrane</keyword>
<dbReference type="InterPro" id="IPR035906">
    <property type="entry name" value="MetI-like_sf"/>
</dbReference>
<dbReference type="CDD" id="cd06261">
    <property type="entry name" value="TM_PBP2"/>
    <property type="match status" value="2"/>
</dbReference>
<evidence type="ECO:0000256" key="3">
    <source>
        <dbReference type="ARBA" id="ARBA00022989"/>
    </source>
</evidence>
<proteinExistence type="inferred from homology"/>
<evidence type="ECO:0000256" key="5">
    <source>
        <dbReference type="RuleBase" id="RU363032"/>
    </source>
</evidence>
<evidence type="ECO:0000256" key="4">
    <source>
        <dbReference type="ARBA" id="ARBA00023136"/>
    </source>
</evidence>
<dbReference type="Gene3D" id="1.10.3720.10">
    <property type="entry name" value="MetI-like"/>
    <property type="match status" value="2"/>
</dbReference>
<sequence>MNPRTEKRRHGRYAWAELGDRLILTLVLAGIALFILYPIVSVVATSFFKDGHFTLEYYRELASGRSLKLIRNSLWVSSLSSILTTAAAFFIALAAYAAPGRIRRFLRRSLLFTMISPPFVSALAYIFLFGRRGLITHQLLGLSVNPYGWHGIVILQMIGSISFASLMLLPSFDHMDQRLVLASRDLGASPEKTLFSVILLLVRPGILSVLFTLFTMNLADFGTPIVIGGNFKVLATEAYTQVISTANLGRASAISILMVPAAAVAFYFYYQSLKKNESAGGTDRNAMDGEPAYTLTGAVAGAAWTVTGMFFLVMALKYGNIFLSAFSNTASGSLTFTLDYFGKLPRSQWNSFGHSLVYSAVAAAVSAFLGILLSYYTHRRKIAGMRTAEFFALLPYIIPGTFFGLGYVAAFSHPPMYIRGTSAIIILNLVFRQISLTNKSANAMFSGIDRKIEDAARDLGASRLEVLFGVILPLLKTTFATGFISIFTSCMTSVGAIIFLISPGKNVASAELFQSIENGRYGVASVQAVLIILVTVGINMAFMSLTKRRERGGK</sequence>
<feature type="transmembrane region" description="Helical" evidence="5">
    <location>
        <begin position="291"/>
        <end position="316"/>
    </location>
</feature>
<evidence type="ECO:0000256" key="1">
    <source>
        <dbReference type="ARBA" id="ARBA00004141"/>
    </source>
</evidence>
<feature type="transmembrane region" description="Helical" evidence="5">
    <location>
        <begin position="110"/>
        <end position="129"/>
    </location>
</feature>
<keyword evidence="5" id="KW-0813">Transport</keyword>
<dbReference type="Pfam" id="PF00528">
    <property type="entry name" value="BPD_transp_1"/>
    <property type="match status" value="2"/>
</dbReference>
<dbReference type="PANTHER" id="PTHR43496">
    <property type="entry name" value="PROTEIN LPLB"/>
    <property type="match status" value="1"/>
</dbReference>
<gene>
    <name evidence="7" type="ORF">H8708_02490</name>
</gene>
<comment type="caution">
    <text evidence="7">The sequence shown here is derived from an EMBL/GenBank/DDBJ whole genome shotgun (WGS) entry which is preliminary data.</text>
</comment>
<evidence type="ECO:0000256" key="2">
    <source>
        <dbReference type="ARBA" id="ARBA00022692"/>
    </source>
</evidence>
<feature type="transmembrane region" description="Helical" evidence="5">
    <location>
        <begin position="149"/>
        <end position="172"/>
    </location>
</feature>
<dbReference type="EMBL" id="JACRTJ010000006">
    <property type="protein sequence ID" value="MBC8598105.1"/>
    <property type="molecule type" value="Genomic_DNA"/>
</dbReference>
<name>A0ABR7NPR1_9FIRM</name>
<evidence type="ECO:0000259" key="6">
    <source>
        <dbReference type="PROSITE" id="PS50928"/>
    </source>
</evidence>
<dbReference type="Proteomes" id="UP000647491">
    <property type="component" value="Unassembled WGS sequence"/>
</dbReference>
<feature type="transmembrane region" description="Helical" evidence="5">
    <location>
        <begin position="251"/>
        <end position="270"/>
    </location>
</feature>